<proteinExistence type="inferred from homology"/>
<keyword evidence="2" id="KW-0521">NADP</keyword>
<evidence type="ECO:0000313" key="6">
    <source>
        <dbReference type="Proteomes" id="UP001152049"/>
    </source>
</evidence>
<dbReference type="InterPro" id="IPR051164">
    <property type="entry name" value="NmrA-like_oxidored"/>
</dbReference>
<evidence type="ECO:0000313" key="5">
    <source>
        <dbReference type="EMBL" id="KAJ4245814.1"/>
    </source>
</evidence>
<dbReference type="Pfam" id="PF05368">
    <property type="entry name" value="NmrA"/>
    <property type="match status" value="1"/>
</dbReference>
<comment type="caution">
    <text evidence="5">The sequence shown here is derived from an EMBL/GenBank/DDBJ whole genome shotgun (WGS) entry which is preliminary data.</text>
</comment>
<accession>A0A9W8V7C0</accession>
<dbReference type="PANTHER" id="PTHR42748">
    <property type="entry name" value="NITROGEN METABOLITE REPRESSION PROTEIN NMRA FAMILY MEMBER"/>
    <property type="match status" value="1"/>
</dbReference>
<dbReference type="Gene3D" id="3.40.50.720">
    <property type="entry name" value="NAD(P)-binding Rossmann-like Domain"/>
    <property type="match status" value="1"/>
</dbReference>
<evidence type="ECO:0000259" key="4">
    <source>
        <dbReference type="Pfam" id="PF05368"/>
    </source>
</evidence>
<dbReference type="InterPro" id="IPR036291">
    <property type="entry name" value="NAD(P)-bd_dom_sf"/>
</dbReference>
<keyword evidence="3" id="KW-0560">Oxidoreductase</keyword>
<dbReference type="Proteomes" id="UP001152049">
    <property type="component" value="Unassembled WGS sequence"/>
</dbReference>
<evidence type="ECO:0000256" key="3">
    <source>
        <dbReference type="ARBA" id="ARBA00023002"/>
    </source>
</evidence>
<dbReference type="SUPFAM" id="SSF51735">
    <property type="entry name" value="NAD(P)-binding Rossmann-fold domains"/>
    <property type="match status" value="1"/>
</dbReference>
<gene>
    <name evidence="5" type="ORF">NW762_013938</name>
</gene>
<dbReference type="GO" id="GO:0005634">
    <property type="term" value="C:nucleus"/>
    <property type="evidence" value="ECO:0007669"/>
    <property type="project" value="TreeGrafter"/>
</dbReference>
<feature type="domain" description="NmrA-like" evidence="4">
    <location>
        <begin position="8"/>
        <end position="260"/>
    </location>
</feature>
<reference evidence="5" key="1">
    <citation type="submission" date="2022-09" db="EMBL/GenBank/DDBJ databases">
        <title>Fusarium specimens isolated from Avocado Roots.</title>
        <authorList>
            <person name="Stajich J."/>
            <person name="Roper C."/>
            <person name="Heimlech-Rivalta G."/>
        </authorList>
    </citation>
    <scope>NUCLEOTIDE SEQUENCE</scope>
    <source>
        <strain evidence="5">CF00136</strain>
    </source>
</reference>
<keyword evidence="6" id="KW-1185">Reference proteome</keyword>
<dbReference type="OrthoDB" id="3358371at2759"/>
<name>A0A9W8V7C0_9HYPO</name>
<organism evidence="5 6">
    <name type="scientific">Fusarium torreyae</name>
    <dbReference type="NCBI Taxonomy" id="1237075"/>
    <lineage>
        <taxon>Eukaryota</taxon>
        <taxon>Fungi</taxon>
        <taxon>Dikarya</taxon>
        <taxon>Ascomycota</taxon>
        <taxon>Pezizomycotina</taxon>
        <taxon>Sordariomycetes</taxon>
        <taxon>Hypocreomycetidae</taxon>
        <taxon>Hypocreales</taxon>
        <taxon>Nectriaceae</taxon>
        <taxon>Fusarium</taxon>
    </lineage>
</organism>
<evidence type="ECO:0000256" key="2">
    <source>
        <dbReference type="ARBA" id="ARBA00022857"/>
    </source>
</evidence>
<dbReference type="InterPro" id="IPR008030">
    <property type="entry name" value="NmrA-like"/>
</dbReference>
<dbReference type="Gene3D" id="3.90.25.10">
    <property type="entry name" value="UDP-galactose 4-epimerase, domain 1"/>
    <property type="match status" value="1"/>
</dbReference>
<dbReference type="GO" id="GO:0016491">
    <property type="term" value="F:oxidoreductase activity"/>
    <property type="evidence" value="ECO:0007669"/>
    <property type="project" value="UniProtKB-KW"/>
</dbReference>
<sequence>MSTTKITRTIVVTGATGNQGSGVVRALLASDNEWNIRALTRDVSSSRAKALLDEHSRDAATGRLGLASGDPYDLSSLRSAFSGAYGIFAVTSEIYHGKVLIEESEMAHEIEAGRNIVLAAKEAGIQHFVFSSLPNMDKTTNGQFLGIHHMNNKHAVEKIAKEHLSGVTCLIPADGVVQFRTAIPSKQVAQWTDPSYDMGRFAGKVFDLGVGKTAGKTYLVMSPLITPEEMVETFTRVTGQPAVHDPISPERFGEMTTPFVGPAFKLDAQKMMEWASITPADKVCFGAMDPQKMNDTHEELGLEASTFEDWLRRSGWKGPE</sequence>
<evidence type="ECO:0000256" key="1">
    <source>
        <dbReference type="ARBA" id="ARBA00006328"/>
    </source>
</evidence>
<dbReference type="AlphaFoldDB" id="A0A9W8V7C0"/>
<protein>
    <recommendedName>
        <fullName evidence="4">NmrA-like domain-containing protein</fullName>
    </recommendedName>
</protein>
<dbReference type="EMBL" id="JAOQAZ010000045">
    <property type="protein sequence ID" value="KAJ4245814.1"/>
    <property type="molecule type" value="Genomic_DNA"/>
</dbReference>
<comment type="similarity">
    <text evidence="1">Belongs to the NmrA-type oxidoreductase family.</text>
</comment>
<dbReference type="PANTHER" id="PTHR42748:SF30">
    <property type="entry name" value="NMRA-LIKE DOMAIN-CONTAINING PROTEIN"/>
    <property type="match status" value="1"/>
</dbReference>